<keyword evidence="3" id="KW-0809">Transit peptide</keyword>
<dbReference type="InterPro" id="IPR000473">
    <property type="entry name" value="Ribosomal_bL36"/>
</dbReference>
<protein>
    <recommendedName>
        <fullName evidence="7">Ribosomal protein</fullName>
    </recommendedName>
</protein>
<dbReference type="PANTHER" id="PTHR46909:SF1">
    <property type="entry name" value="LARGE RIBOSOMAL SUBUNIT PROTEIN BL36M"/>
    <property type="match status" value="1"/>
</dbReference>
<dbReference type="NCBIfam" id="TIGR01022">
    <property type="entry name" value="rpmJ_bact"/>
    <property type="match status" value="1"/>
</dbReference>
<evidence type="ECO:0000313" key="9">
    <source>
        <dbReference type="Proteomes" id="UP001516400"/>
    </source>
</evidence>
<dbReference type="GO" id="GO:0005739">
    <property type="term" value="C:mitochondrion"/>
    <property type="evidence" value="ECO:0007669"/>
    <property type="project" value="UniProtKB-SubCell"/>
</dbReference>
<evidence type="ECO:0000313" key="8">
    <source>
        <dbReference type="EMBL" id="KAL3271485.1"/>
    </source>
</evidence>
<dbReference type="GO" id="GO:1990904">
    <property type="term" value="C:ribonucleoprotein complex"/>
    <property type="evidence" value="ECO:0007669"/>
    <property type="project" value="UniProtKB-KW"/>
</dbReference>
<evidence type="ECO:0000256" key="1">
    <source>
        <dbReference type="ARBA" id="ARBA00004173"/>
    </source>
</evidence>
<dbReference type="Pfam" id="PF00444">
    <property type="entry name" value="Ribosomal_L36"/>
    <property type="match status" value="1"/>
</dbReference>
<dbReference type="AlphaFoldDB" id="A0ABD2MYB2"/>
<reference evidence="8 9" key="1">
    <citation type="journal article" date="2021" name="BMC Biol.">
        <title>Horizontally acquired antibacterial genes associated with adaptive radiation of ladybird beetles.</title>
        <authorList>
            <person name="Li H.S."/>
            <person name="Tang X.F."/>
            <person name="Huang Y.H."/>
            <person name="Xu Z.Y."/>
            <person name="Chen M.L."/>
            <person name="Du X.Y."/>
            <person name="Qiu B.Y."/>
            <person name="Chen P.T."/>
            <person name="Zhang W."/>
            <person name="Slipinski A."/>
            <person name="Escalona H.E."/>
            <person name="Waterhouse R.M."/>
            <person name="Zwick A."/>
            <person name="Pang H."/>
        </authorList>
    </citation>
    <scope>NUCLEOTIDE SEQUENCE [LARGE SCALE GENOMIC DNA]</scope>
    <source>
        <strain evidence="8">SYSU2018</strain>
    </source>
</reference>
<keyword evidence="6 7" id="KW-0687">Ribonucleoprotein</keyword>
<keyword evidence="4 7" id="KW-0689">Ribosomal protein</keyword>
<keyword evidence="9" id="KW-1185">Reference proteome</keyword>
<proteinExistence type="inferred from homology"/>
<keyword evidence="5" id="KW-0496">Mitochondrion</keyword>
<evidence type="ECO:0000256" key="4">
    <source>
        <dbReference type="ARBA" id="ARBA00022980"/>
    </source>
</evidence>
<dbReference type="PANTHER" id="PTHR46909">
    <property type="entry name" value="39S RIBOSOMAL PROTEIN L36, MITOCHONDRIAL"/>
    <property type="match status" value="1"/>
</dbReference>
<comment type="subcellular location">
    <subcellularLocation>
        <location evidence="1">Mitochondrion</location>
    </subcellularLocation>
</comment>
<evidence type="ECO:0000256" key="6">
    <source>
        <dbReference type="ARBA" id="ARBA00023274"/>
    </source>
</evidence>
<sequence>MSLLLRNSLNVCRNGLYSLLTSTKQFHIMSGPRIDSPKTTLQNIKFLAPTVIDLIPNCGFKVKGLVRRRCKDCFFVSREERLYVLCKTHPRHKQMSMVKKPRNTWILTHATQGKIRPW</sequence>
<dbReference type="InterPro" id="IPR035977">
    <property type="entry name" value="Ribosomal_bL36_sp"/>
</dbReference>
<dbReference type="GO" id="GO:0005840">
    <property type="term" value="C:ribosome"/>
    <property type="evidence" value="ECO:0007669"/>
    <property type="project" value="UniProtKB-KW"/>
</dbReference>
<dbReference type="InterPro" id="IPR052143">
    <property type="entry name" value="Mitoribosomal_bL36m"/>
</dbReference>
<name>A0ABD2MYB2_9CUCU</name>
<accession>A0ABD2MYB2</accession>
<evidence type="ECO:0000256" key="3">
    <source>
        <dbReference type="ARBA" id="ARBA00022946"/>
    </source>
</evidence>
<organism evidence="8 9">
    <name type="scientific">Cryptolaemus montrouzieri</name>
    <dbReference type="NCBI Taxonomy" id="559131"/>
    <lineage>
        <taxon>Eukaryota</taxon>
        <taxon>Metazoa</taxon>
        <taxon>Ecdysozoa</taxon>
        <taxon>Arthropoda</taxon>
        <taxon>Hexapoda</taxon>
        <taxon>Insecta</taxon>
        <taxon>Pterygota</taxon>
        <taxon>Neoptera</taxon>
        <taxon>Endopterygota</taxon>
        <taxon>Coleoptera</taxon>
        <taxon>Polyphaga</taxon>
        <taxon>Cucujiformia</taxon>
        <taxon>Coccinelloidea</taxon>
        <taxon>Coccinellidae</taxon>
        <taxon>Scymninae</taxon>
        <taxon>Scymnini</taxon>
        <taxon>Cryptolaemus</taxon>
    </lineage>
</organism>
<evidence type="ECO:0000256" key="2">
    <source>
        <dbReference type="ARBA" id="ARBA00007645"/>
    </source>
</evidence>
<dbReference type="Proteomes" id="UP001516400">
    <property type="component" value="Unassembled WGS sequence"/>
</dbReference>
<comment type="caution">
    <text evidence="8">The sequence shown here is derived from an EMBL/GenBank/DDBJ whole genome shotgun (WGS) entry which is preliminary data.</text>
</comment>
<dbReference type="EMBL" id="JABFTP020000042">
    <property type="protein sequence ID" value="KAL3271485.1"/>
    <property type="molecule type" value="Genomic_DNA"/>
</dbReference>
<dbReference type="SUPFAM" id="SSF57840">
    <property type="entry name" value="Ribosomal protein L36"/>
    <property type="match status" value="1"/>
</dbReference>
<comment type="similarity">
    <text evidence="2 7">Belongs to the bacterial ribosomal protein bL36 family.</text>
</comment>
<evidence type="ECO:0000256" key="5">
    <source>
        <dbReference type="ARBA" id="ARBA00023128"/>
    </source>
</evidence>
<evidence type="ECO:0000256" key="7">
    <source>
        <dbReference type="RuleBase" id="RU000570"/>
    </source>
</evidence>
<gene>
    <name evidence="8" type="ORF">HHI36_021968</name>
</gene>